<dbReference type="AlphaFoldDB" id="V6HAM2"/>
<gene>
    <name evidence="1" type="ORF">LEP1GSC047_2874</name>
</gene>
<protein>
    <submittedName>
        <fullName evidence="1">Uncharacterized protein</fullName>
    </submittedName>
</protein>
<name>V6HAM2_9LEPT</name>
<evidence type="ECO:0000313" key="1">
    <source>
        <dbReference type="EMBL" id="EQA36491.1"/>
    </source>
</evidence>
<comment type="caution">
    <text evidence="1">The sequence shown here is derived from an EMBL/GenBank/DDBJ whole genome shotgun (WGS) entry which is preliminary data.</text>
</comment>
<evidence type="ECO:0000313" key="2">
    <source>
        <dbReference type="Proteomes" id="UP000018719"/>
    </source>
</evidence>
<dbReference type="Proteomes" id="UP000018719">
    <property type="component" value="Unassembled WGS sequence"/>
</dbReference>
<reference evidence="1 2" key="1">
    <citation type="submission" date="2013-05" db="EMBL/GenBank/DDBJ databases">
        <authorList>
            <person name="Harkins D.M."/>
            <person name="Durkin A.S."/>
            <person name="Brinkac L.M."/>
            <person name="Haft D.H."/>
            <person name="Selengut J.D."/>
            <person name="Sanka R."/>
            <person name="DePew J."/>
            <person name="Purushe J."/>
            <person name="Hartskeerl R.A."/>
            <person name="Ahmed A."/>
            <person name="van der Linden H."/>
            <person name="Goris M.G.A."/>
            <person name="Vinetz J.M."/>
            <person name="Sutton G.G."/>
            <person name="Nierman W.C."/>
            <person name="Fouts D.E."/>
        </authorList>
    </citation>
    <scope>NUCLEOTIDE SEQUENCE [LARGE SCALE GENOMIC DNA]</scope>
    <source>
        <strain evidence="1 2">10</strain>
    </source>
</reference>
<organism evidence="1 2">
    <name type="scientific">Leptospira inadai serovar Lyme str. 10</name>
    <dbReference type="NCBI Taxonomy" id="1049790"/>
    <lineage>
        <taxon>Bacteria</taxon>
        <taxon>Pseudomonadati</taxon>
        <taxon>Spirochaetota</taxon>
        <taxon>Spirochaetia</taxon>
        <taxon>Leptospirales</taxon>
        <taxon>Leptospiraceae</taxon>
        <taxon>Leptospira</taxon>
    </lineage>
</organism>
<sequence>MAIESSYPDRPGVCRSNLRFVFLKSINMEKITSSRIGTVKL</sequence>
<dbReference type="EMBL" id="AHMM02000017">
    <property type="protein sequence ID" value="EQA36491.1"/>
    <property type="molecule type" value="Genomic_DNA"/>
</dbReference>
<proteinExistence type="predicted"/>
<dbReference type="STRING" id="1049790.LEP1GSC047_2874"/>
<accession>V6HAM2</accession>